<dbReference type="EMBL" id="KQ978660">
    <property type="protein sequence ID" value="KYN29390.1"/>
    <property type="molecule type" value="Genomic_DNA"/>
</dbReference>
<proteinExistence type="predicted"/>
<dbReference type="AlphaFoldDB" id="A0A151JQL1"/>
<gene>
    <name evidence="1" type="ORF">ALC57_01173</name>
</gene>
<sequence length="99" mass="11753">LLQVLIEEHNNMYIQLFKKKLKPKARHLIHYPRIMKACGPLVYLWCMTFETKHKESRATATSTSSKRNIATAIVFKHQLKLQLKQVHSYLGQYFRILLK</sequence>
<name>A0A151JQL1_9HYME</name>
<keyword evidence="2" id="KW-1185">Reference proteome</keyword>
<organism evidence="1 2">
    <name type="scientific">Trachymyrmex cornetzi</name>
    <dbReference type="NCBI Taxonomy" id="471704"/>
    <lineage>
        <taxon>Eukaryota</taxon>
        <taxon>Metazoa</taxon>
        <taxon>Ecdysozoa</taxon>
        <taxon>Arthropoda</taxon>
        <taxon>Hexapoda</taxon>
        <taxon>Insecta</taxon>
        <taxon>Pterygota</taxon>
        <taxon>Neoptera</taxon>
        <taxon>Endopterygota</taxon>
        <taxon>Hymenoptera</taxon>
        <taxon>Apocrita</taxon>
        <taxon>Aculeata</taxon>
        <taxon>Formicoidea</taxon>
        <taxon>Formicidae</taxon>
        <taxon>Myrmicinae</taxon>
        <taxon>Trachymyrmex</taxon>
    </lineage>
</organism>
<feature type="non-terminal residue" evidence="1">
    <location>
        <position position="1"/>
    </location>
</feature>
<protein>
    <submittedName>
        <fullName evidence="1">Uncharacterized protein</fullName>
    </submittedName>
</protein>
<dbReference type="Proteomes" id="UP000078492">
    <property type="component" value="Unassembled WGS sequence"/>
</dbReference>
<evidence type="ECO:0000313" key="1">
    <source>
        <dbReference type="EMBL" id="KYN29390.1"/>
    </source>
</evidence>
<accession>A0A151JQL1</accession>
<evidence type="ECO:0000313" key="2">
    <source>
        <dbReference type="Proteomes" id="UP000078492"/>
    </source>
</evidence>
<reference evidence="1 2" key="1">
    <citation type="submission" date="2015-09" db="EMBL/GenBank/DDBJ databases">
        <title>Trachymyrmex cornetzi WGS genome.</title>
        <authorList>
            <person name="Nygaard S."/>
            <person name="Hu H."/>
            <person name="Boomsma J."/>
            <person name="Zhang G."/>
        </authorList>
    </citation>
    <scope>NUCLEOTIDE SEQUENCE [LARGE SCALE GENOMIC DNA]</scope>
    <source>
        <strain evidence="1">Tcor2-1</strain>
        <tissue evidence="1">Whole body</tissue>
    </source>
</reference>